<proteinExistence type="predicted"/>
<gene>
    <name evidence="2" type="ORF">TPSB3V08_LOCUS4839</name>
</gene>
<dbReference type="EMBL" id="OD002416">
    <property type="protein sequence ID" value="CAD7405170.1"/>
    <property type="molecule type" value="Genomic_DNA"/>
</dbReference>
<sequence length="96" mass="11084">MKKHELIQGTIKCDATVISNLLCPTLYYPFRIQAYLQYLDRVNLHTNAYTNVLQILPSFLQLQYYHFADNLDEACSSDSDRKHSKAVNSSQAEKLN</sequence>
<accession>A0A7R9H1B3</accession>
<organism evidence="2">
    <name type="scientific">Timema poppense</name>
    <name type="common">Walking stick</name>
    <dbReference type="NCBI Taxonomy" id="170557"/>
    <lineage>
        <taxon>Eukaryota</taxon>
        <taxon>Metazoa</taxon>
        <taxon>Ecdysozoa</taxon>
        <taxon>Arthropoda</taxon>
        <taxon>Hexapoda</taxon>
        <taxon>Insecta</taxon>
        <taxon>Pterygota</taxon>
        <taxon>Neoptera</taxon>
        <taxon>Polyneoptera</taxon>
        <taxon>Phasmatodea</taxon>
        <taxon>Timematodea</taxon>
        <taxon>Timematoidea</taxon>
        <taxon>Timematidae</taxon>
        <taxon>Timema</taxon>
    </lineage>
</organism>
<protein>
    <submittedName>
        <fullName evidence="2">Uncharacterized protein</fullName>
    </submittedName>
</protein>
<reference evidence="2" key="1">
    <citation type="submission" date="2020-11" db="EMBL/GenBank/DDBJ databases">
        <authorList>
            <person name="Tran Van P."/>
        </authorList>
    </citation>
    <scope>NUCLEOTIDE SEQUENCE</scope>
</reference>
<feature type="compositionally biased region" description="Polar residues" evidence="1">
    <location>
        <begin position="86"/>
        <end position="96"/>
    </location>
</feature>
<name>A0A7R9H1B3_TIMPO</name>
<dbReference type="AlphaFoldDB" id="A0A7R9H1B3"/>
<feature type="region of interest" description="Disordered" evidence="1">
    <location>
        <begin position="75"/>
        <end position="96"/>
    </location>
</feature>
<evidence type="ECO:0000313" key="2">
    <source>
        <dbReference type="EMBL" id="CAD7405170.1"/>
    </source>
</evidence>
<evidence type="ECO:0000256" key="1">
    <source>
        <dbReference type="SAM" id="MobiDB-lite"/>
    </source>
</evidence>